<dbReference type="Proteomes" id="UP000032142">
    <property type="component" value="Unassembled WGS sequence"/>
</dbReference>
<evidence type="ECO:0000313" key="2">
    <source>
        <dbReference type="Proteomes" id="UP000032142"/>
    </source>
</evidence>
<organism evidence="1 2">
    <name type="scientific">Gossypium arboreum</name>
    <name type="common">Tree cotton</name>
    <name type="synonym">Gossypium nanking</name>
    <dbReference type="NCBI Taxonomy" id="29729"/>
    <lineage>
        <taxon>Eukaryota</taxon>
        <taxon>Viridiplantae</taxon>
        <taxon>Streptophyta</taxon>
        <taxon>Embryophyta</taxon>
        <taxon>Tracheophyta</taxon>
        <taxon>Spermatophyta</taxon>
        <taxon>Magnoliopsida</taxon>
        <taxon>eudicotyledons</taxon>
        <taxon>Gunneridae</taxon>
        <taxon>Pentapetalae</taxon>
        <taxon>rosids</taxon>
        <taxon>malvids</taxon>
        <taxon>Malvales</taxon>
        <taxon>Malvaceae</taxon>
        <taxon>Malvoideae</taxon>
        <taxon>Gossypium</taxon>
    </lineage>
</organism>
<keyword evidence="2" id="KW-1185">Reference proteome</keyword>
<evidence type="ECO:0000313" key="1">
    <source>
        <dbReference type="EMBL" id="KHG25213.1"/>
    </source>
</evidence>
<gene>
    <name evidence="1" type="ORF">F383_10368</name>
</gene>
<dbReference type="EMBL" id="KN431651">
    <property type="protein sequence ID" value="KHG25213.1"/>
    <property type="molecule type" value="Genomic_DNA"/>
</dbReference>
<name>A0A0B0PFJ7_GOSAR</name>
<accession>A0A0B0PFJ7</accession>
<proteinExistence type="predicted"/>
<dbReference type="AlphaFoldDB" id="A0A0B0PFJ7"/>
<sequence>MTLCVDLESIINTPTHKKEIVRNQTPQRVKLIKSHKAVIYSNYKHIALWEFI</sequence>
<reference evidence="2" key="1">
    <citation type="submission" date="2014-09" db="EMBL/GenBank/DDBJ databases">
        <authorList>
            <person name="Mudge J."/>
            <person name="Ramaraj T."/>
            <person name="Lindquist I.E."/>
            <person name="Bharti A.K."/>
            <person name="Sundararajan A."/>
            <person name="Cameron C.T."/>
            <person name="Woodward J.E."/>
            <person name="May G.D."/>
            <person name="Brubaker C."/>
            <person name="Broadhvest J."/>
            <person name="Wilkins T.A."/>
        </authorList>
    </citation>
    <scope>NUCLEOTIDE SEQUENCE</scope>
    <source>
        <strain evidence="2">cv. AKA8401</strain>
    </source>
</reference>
<protein>
    <submittedName>
        <fullName evidence="1">Uncharacterized protein</fullName>
    </submittedName>
</protein>